<accession>A0ACD3B0D1</accession>
<gene>
    <name evidence="1" type="ORF">BDN72DRAFT_837717</name>
</gene>
<sequence>MFSARLSRTPPSSPPSSPARLDSSPPSSPDFGPIDHDTPISSGGLPHPFAASAKANRCPPKYEKKPSDPPILVLDSPSKSKRARYAESCDIFDLEISIPSIDLESLPSSSQCTSPTLTPAQIEAAIWDQASTDVIDNVDGNIQLGDMNLTHIPSRFIDDLKKFYVPPAVCEMSNNPSHFTSPPRSQAPPGGRLFSRVATAPAGKGALLSRAPVDRARTTSGVTLIGLPREEIRLFLPTNQITRIPLGLMDLQKLTFLSLRSNRLTCIPPEIVNLSNLHTLNIAINKLQYLPAEMLAMSLTSLQLSGNPFLEPPTTVSRTLRPLSDTTHLAGMIPMSEICLRRLFSPPDGWLPPQPSLRQYIRHVRQESLLRKYYELPIPENPFIPTHILQTLNNFAEVKKLDDKDNELITGVGVCPSPRHLNLWCLGPIHNHIPRDNTQTDVHPSGSGVFSRHVEERFTWEDKIAGQPVGSVMVPVKWRGCSVGCLDFLSPDYVAEPESEGSSRGGDDSEEEGLVALQCGAVQMLDFGSASDFGDDEFGEE</sequence>
<name>A0ACD3B0D1_9AGAR</name>
<dbReference type="EMBL" id="ML208299">
    <property type="protein sequence ID" value="TFK71342.1"/>
    <property type="molecule type" value="Genomic_DNA"/>
</dbReference>
<proteinExistence type="predicted"/>
<protein>
    <submittedName>
        <fullName evidence="1">Uncharacterized protein</fullName>
    </submittedName>
</protein>
<reference evidence="1 2" key="1">
    <citation type="journal article" date="2019" name="Nat. Ecol. Evol.">
        <title>Megaphylogeny resolves global patterns of mushroom evolution.</title>
        <authorList>
            <person name="Varga T."/>
            <person name="Krizsan K."/>
            <person name="Foldi C."/>
            <person name="Dima B."/>
            <person name="Sanchez-Garcia M."/>
            <person name="Sanchez-Ramirez S."/>
            <person name="Szollosi G.J."/>
            <person name="Szarkandi J.G."/>
            <person name="Papp V."/>
            <person name="Albert L."/>
            <person name="Andreopoulos W."/>
            <person name="Angelini C."/>
            <person name="Antonin V."/>
            <person name="Barry K.W."/>
            <person name="Bougher N.L."/>
            <person name="Buchanan P."/>
            <person name="Buyck B."/>
            <person name="Bense V."/>
            <person name="Catcheside P."/>
            <person name="Chovatia M."/>
            <person name="Cooper J."/>
            <person name="Damon W."/>
            <person name="Desjardin D."/>
            <person name="Finy P."/>
            <person name="Geml J."/>
            <person name="Haridas S."/>
            <person name="Hughes K."/>
            <person name="Justo A."/>
            <person name="Karasinski D."/>
            <person name="Kautmanova I."/>
            <person name="Kiss B."/>
            <person name="Kocsube S."/>
            <person name="Kotiranta H."/>
            <person name="LaButti K.M."/>
            <person name="Lechner B.E."/>
            <person name="Liimatainen K."/>
            <person name="Lipzen A."/>
            <person name="Lukacs Z."/>
            <person name="Mihaltcheva S."/>
            <person name="Morgado L.N."/>
            <person name="Niskanen T."/>
            <person name="Noordeloos M.E."/>
            <person name="Ohm R.A."/>
            <person name="Ortiz-Santana B."/>
            <person name="Ovrebo C."/>
            <person name="Racz N."/>
            <person name="Riley R."/>
            <person name="Savchenko A."/>
            <person name="Shiryaev A."/>
            <person name="Soop K."/>
            <person name="Spirin V."/>
            <person name="Szebenyi C."/>
            <person name="Tomsovsky M."/>
            <person name="Tulloss R.E."/>
            <person name="Uehling J."/>
            <person name="Grigoriev I.V."/>
            <person name="Vagvolgyi C."/>
            <person name="Papp T."/>
            <person name="Martin F.M."/>
            <person name="Miettinen O."/>
            <person name="Hibbett D.S."/>
            <person name="Nagy L.G."/>
        </authorList>
    </citation>
    <scope>NUCLEOTIDE SEQUENCE [LARGE SCALE GENOMIC DNA]</scope>
    <source>
        <strain evidence="1 2">NL-1719</strain>
    </source>
</reference>
<organism evidence="1 2">
    <name type="scientific">Pluteus cervinus</name>
    <dbReference type="NCBI Taxonomy" id="181527"/>
    <lineage>
        <taxon>Eukaryota</taxon>
        <taxon>Fungi</taxon>
        <taxon>Dikarya</taxon>
        <taxon>Basidiomycota</taxon>
        <taxon>Agaricomycotina</taxon>
        <taxon>Agaricomycetes</taxon>
        <taxon>Agaricomycetidae</taxon>
        <taxon>Agaricales</taxon>
        <taxon>Pluteineae</taxon>
        <taxon>Pluteaceae</taxon>
        <taxon>Pluteus</taxon>
    </lineage>
</organism>
<evidence type="ECO:0000313" key="1">
    <source>
        <dbReference type="EMBL" id="TFK71342.1"/>
    </source>
</evidence>
<dbReference type="Proteomes" id="UP000308600">
    <property type="component" value="Unassembled WGS sequence"/>
</dbReference>
<keyword evidence="2" id="KW-1185">Reference proteome</keyword>
<evidence type="ECO:0000313" key="2">
    <source>
        <dbReference type="Proteomes" id="UP000308600"/>
    </source>
</evidence>